<keyword evidence="2" id="KW-1185">Reference proteome</keyword>
<gene>
    <name evidence="1" type="ORF">GGQ72_000441</name>
</gene>
<dbReference type="RefSeq" id="WP_165135632.1">
    <property type="nucleotide sequence ID" value="NZ_CP049250.1"/>
</dbReference>
<sequence>MRQCAQTMALVSERKTVLLTRVFHRTRGPEDGLINTDTLKACFSTHPRQVLKRLPEQRANPGMLFDEIVFS</sequence>
<name>A0A7W6PQI4_9HYPH</name>
<evidence type="ECO:0000313" key="2">
    <source>
        <dbReference type="Proteomes" id="UP000519897"/>
    </source>
</evidence>
<dbReference type="Proteomes" id="UP000519897">
    <property type="component" value="Unassembled WGS sequence"/>
</dbReference>
<dbReference type="EMBL" id="JACIEC010000001">
    <property type="protein sequence ID" value="MBB4141942.1"/>
    <property type="molecule type" value="Genomic_DNA"/>
</dbReference>
<proteinExistence type="predicted"/>
<dbReference type="AlphaFoldDB" id="A0A7W6PQI4"/>
<comment type="caution">
    <text evidence="1">The sequence shown here is derived from an EMBL/GenBank/DDBJ whole genome shotgun (WGS) entry which is preliminary data.</text>
</comment>
<protein>
    <submittedName>
        <fullName evidence="1">Uncharacterized protein</fullName>
    </submittedName>
</protein>
<accession>A0A7W6PQI4</accession>
<organism evidence="1 2">
    <name type="scientific">Rhizobium rhizoryzae</name>
    <dbReference type="NCBI Taxonomy" id="451876"/>
    <lineage>
        <taxon>Bacteria</taxon>
        <taxon>Pseudomonadati</taxon>
        <taxon>Pseudomonadota</taxon>
        <taxon>Alphaproteobacteria</taxon>
        <taxon>Hyphomicrobiales</taxon>
        <taxon>Rhizobiaceae</taxon>
        <taxon>Rhizobium/Agrobacterium group</taxon>
        <taxon>Rhizobium</taxon>
    </lineage>
</organism>
<evidence type="ECO:0000313" key="1">
    <source>
        <dbReference type="EMBL" id="MBB4141942.1"/>
    </source>
</evidence>
<reference evidence="1 2" key="1">
    <citation type="submission" date="2020-08" db="EMBL/GenBank/DDBJ databases">
        <title>Genomic Encyclopedia of Type Strains, Phase IV (KMG-IV): sequencing the most valuable type-strain genomes for metagenomic binning, comparative biology and taxonomic classification.</title>
        <authorList>
            <person name="Goeker M."/>
        </authorList>
    </citation>
    <scope>NUCLEOTIDE SEQUENCE [LARGE SCALE GENOMIC DNA]</scope>
    <source>
        <strain evidence="1 2">DSM 29514</strain>
    </source>
</reference>